<dbReference type="EMBL" id="RJKX01000011">
    <property type="protein sequence ID" value="ROQ01739.1"/>
    <property type="molecule type" value="Genomic_DNA"/>
</dbReference>
<keyword evidence="1" id="KW-0812">Transmembrane</keyword>
<sequence>MQTVSIFPAPTAAKAPPSSLRVPSSLFAIGMAVAGALAGWQDRMRQRRALTLLDDRMLRDIGVSRAQLAGEVDKSFWQR</sequence>
<reference evidence="3 4" key="1">
    <citation type="submission" date="2018-11" db="EMBL/GenBank/DDBJ databases">
        <title>Genomic Encyclopedia of Type Strains, Phase IV (KMG-IV): sequencing the most valuable type-strain genomes for metagenomic binning, comparative biology and taxonomic classification.</title>
        <authorList>
            <person name="Goeker M."/>
        </authorList>
    </citation>
    <scope>NUCLEOTIDE SEQUENCE [LARGE SCALE GENOMIC DNA]</scope>
    <source>
        <strain evidence="3 4">DSM 5900</strain>
    </source>
</reference>
<keyword evidence="4" id="KW-1185">Reference proteome</keyword>
<dbReference type="InterPro" id="IPR009506">
    <property type="entry name" value="YjiS-like"/>
</dbReference>
<dbReference type="Pfam" id="PF06568">
    <property type="entry name" value="YjiS-like"/>
    <property type="match status" value="1"/>
</dbReference>
<keyword evidence="1" id="KW-1133">Transmembrane helix</keyword>
<organism evidence="3 4">
    <name type="scientific">Stella humosa</name>
    <dbReference type="NCBI Taxonomy" id="94"/>
    <lineage>
        <taxon>Bacteria</taxon>
        <taxon>Pseudomonadati</taxon>
        <taxon>Pseudomonadota</taxon>
        <taxon>Alphaproteobacteria</taxon>
        <taxon>Rhodospirillales</taxon>
        <taxon>Stellaceae</taxon>
        <taxon>Stella</taxon>
    </lineage>
</organism>
<name>A0A3N1MEL9_9PROT</name>
<dbReference type="AlphaFoldDB" id="A0A3N1MEL9"/>
<feature type="domain" description="YjiS-like" evidence="2">
    <location>
        <begin position="34"/>
        <end position="68"/>
    </location>
</feature>
<protein>
    <submittedName>
        <fullName evidence="3">Uncharacterized protein YjiS (DUF1127 family)</fullName>
    </submittedName>
</protein>
<dbReference type="Proteomes" id="UP000278222">
    <property type="component" value="Unassembled WGS sequence"/>
</dbReference>
<feature type="transmembrane region" description="Helical" evidence="1">
    <location>
        <begin position="20"/>
        <end position="40"/>
    </location>
</feature>
<keyword evidence="1" id="KW-0472">Membrane</keyword>
<gene>
    <name evidence="3" type="ORF">EDC65_0926</name>
</gene>
<proteinExistence type="predicted"/>
<evidence type="ECO:0000313" key="3">
    <source>
        <dbReference type="EMBL" id="ROQ01739.1"/>
    </source>
</evidence>
<comment type="caution">
    <text evidence="3">The sequence shown here is derived from an EMBL/GenBank/DDBJ whole genome shotgun (WGS) entry which is preliminary data.</text>
</comment>
<accession>A0A3N1MEL9</accession>
<evidence type="ECO:0000259" key="2">
    <source>
        <dbReference type="Pfam" id="PF06568"/>
    </source>
</evidence>
<evidence type="ECO:0000313" key="4">
    <source>
        <dbReference type="Proteomes" id="UP000278222"/>
    </source>
</evidence>
<evidence type="ECO:0000256" key="1">
    <source>
        <dbReference type="SAM" id="Phobius"/>
    </source>
</evidence>